<gene>
    <name evidence="1" type="ORF">H8S47_16800</name>
</gene>
<dbReference type="RefSeq" id="WP_187504926.1">
    <property type="nucleotide sequence ID" value="NZ_CP162536.1"/>
</dbReference>
<sequence>MSDAAPLIFRRVLGGLRPVGPIAEAALAAIDDGPVRVRITRTAGNVKRNALYWACLAVAAPMLSERIEGDALDPEMLHKILKDRRGLVRLVTLPSGDVFRDYESTSFAKMTEDERKAFVDWALATLSKWLGCDITDLRREGEAQAA</sequence>
<comment type="caution">
    <text evidence="1">The sequence shown here is derived from an EMBL/GenBank/DDBJ whole genome shotgun (WGS) entry which is preliminary data.</text>
</comment>
<keyword evidence="2" id="KW-1185">Reference proteome</keyword>
<name>A0ABR7ASA4_9SPHN</name>
<evidence type="ECO:0000313" key="1">
    <source>
        <dbReference type="EMBL" id="MBC3943339.1"/>
    </source>
</evidence>
<organism evidence="1 2">
    <name type="scientific">Sphingomonas albertensis</name>
    <dbReference type="NCBI Taxonomy" id="2762591"/>
    <lineage>
        <taxon>Bacteria</taxon>
        <taxon>Pseudomonadati</taxon>
        <taxon>Pseudomonadota</taxon>
        <taxon>Alphaproteobacteria</taxon>
        <taxon>Sphingomonadales</taxon>
        <taxon>Sphingomonadaceae</taxon>
        <taxon>Sphingomonas</taxon>
    </lineage>
</organism>
<dbReference type="InterPro" id="IPR036619">
    <property type="entry name" value="NinB_sf"/>
</dbReference>
<dbReference type="Gene3D" id="1.10.3790.10">
    <property type="entry name" value="NinB"/>
    <property type="match status" value="1"/>
</dbReference>
<protein>
    <submittedName>
        <fullName evidence="1">Uncharacterized protein</fullName>
    </submittedName>
</protein>
<dbReference type="Proteomes" id="UP000597613">
    <property type="component" value="Unassembled WGS sequence"/>
</dbReference>
<dbReference type="EMBL" id="JACONT010000048">
    <property type="protein sequence ID" value="MBC3943339.1"/>
    <property type="molecule type" value="Genomic_DNA"/>
</dbReference>
<accession>A0ABR7ASA4</accession>
<reference evidence="1 2" key="1">
    <citation type="submission" date="2020-08" db="EMBL/GenBank/DDBJ databases">
        <title>Putative novel bacterial strains isolated from necrotic wheat leaf tissues caused by Xanthomonas translucens.</title>
        <authorList>
            <person name="Tambong J.T."/>
        </authorList>
    </citation>
    <scope>NUCLEOTIDE SEQUENCE [LARGE SCALE GENOMIC DNA]</scope>
    <source>
        <strain evidence="2">DOAB 1063</strain>
    </source>
</reference>
<proteinExistence type="predicted"/>
<evidence type="ECO:0000313" key="2">
    <source>
        <dbReference type="Proteomes" id="UP000597613"/>
    </source>
</evidence>